<dbReference type="Proteomes" id="UP000011081">
    <property type="component" value="Unassembled WGS sequence"/>
</dbReference>
<dbReference type="RefSeq" id="XP_008075532.1">
    <property type="nucleotide sequence ID" value="XM_008077341.1"/>
</dbReference>
<protein>
    <submittedName>
        <fullName evidence="2">Uncharacterized protein</fullName>
    </submittedName>
</protein>
<feature type="signal peptide" evidence="1">
    <location>
        <begin position="1"/>
        <end position="17"/>
    </location>
</feature>
<name>L2GRJ4_VAVCU</name>
<dbReference type="OMA" id="ASYSCKE"/>
<keyword evidence="3" id="KW-1185">Reference proteome</keyword>
<dbReference type="InParanoid" id="L2GRJ4"/>
<sequence>MFLFCVLARFLFNHVFENCNQLELRSCTDASQIHDEIEELSKELGLFKDVQKSMLESEYRLILDSATDLSSIGWQTLSYILLYRIAEVHTFYKMLEAFKEKFMFSSSFEEFFKACDIEYTFYLRMLVASYSCKEHFMEFVISLFTLLGMDKVEIFGLREALIEFYYTLCVYIQAEKLPLLSTGRFRMCIQRLKKYRTMCLTRCKLPFCREFFDSTKYNEIIQKLLTKGSLD</sequence>
<evidence type="ECO:0000256" key="1">
    <source>
        <dbReference type="SAM" id="SignalP"/>
    </source>
</evidence>
<evidence type="ECO:0000313" key="3">
    <source>
        <dbReference type="Proteomes" id="UP000011081"/>
    </source>
</evidence>
<evidence type="ECO:0000313" key="2">
    <source>
        <dbReference type="EMBL" id="ELA45992.1"/>
    </source>
</evidence>
<dbReference type="EMBL" id="GL877474">
    <property type="protein sequence ID" value="ELA45992.1"/>
    <property type="molecule type" value="Genomic_DNA"/>
</dbReference>
<dbReference type="OrthoDB" id="10513416at2759"/>
<dbReference type="VEuPathDB" id="MicrosporidiaDB:VCUG_02525"/>
<dbReference type="GeneID" id="19880386"/>
<gene>
    <name evidence="2" type="ORF">VCUG_02525</name>
</gene>
<organism evidence="2 3">
    <name type="scientific">Vavraia culicis (isolate floridensis)</name>
    <name type="common">Microsporidian parasite</name>
    <dbReference type="NCBI Taxonomy" id="948595"/>
    <lineage>
        <taxon>Eukaryota</taxon>
        <taxon>Fungi</taxon>
        <taxon>Fungi incertae sedis</taxon>
        <taxon>Microsporidia</taxon>
        <taxon>Pleistophoridae</taxon>
        <taxon>Vavraia</taxon>
    </lineage>
</organism>
<proteinExistence type="predicted"/>
<keyword evidence="1" id="KW-0732">Signal</keyword>
<dbReference type="AlphaFoldDB" id="L2GRJ4"/>
<feature type="chain" id="PRO_5003960097" evidence="1">
    <location>
        <begin position="18"/>
        <end position="231"/>
    </location>
</feature>
<dbReference type="HOGENOM" id="CLU_1200606_0_0_1"/>
<accession>L2GRJ4</accession>
<reference evidence="3" key="1">
    <citation type="submission" date="2011-03" db="EMBL/GenBank/DDBJ databases">
        <title>The genome sequence of Vavraia culicis strain floridensis.</title>
        <authorList>
            <consortium name="The Broad Institute Genome Sequencing Platform"/>
            <person name="Cuomo C."/>
            <person name="Becnel J."/>
            <person name="Sanscrainte N."/>
            <person name="Young S.K."/>
            <person name="Zeng Q."/>
            <person name="Gargeya S."/>
            <person name="Fitzgerald M."/>
            <person name="Haas B."/>
            <person name="Abouelleil A."/>
            <person name="Alvarado L."/>
            <person name="Arachchi H.M."/>
            <person name="Berlin A."/>
            <person name="Chapman S.B."/>
            <person name="Gearin G."/>
            <person name="Goldberg J."/>
            <person name="Griggs A."/>
            <person name="Gujja S."/>
            <person name="Hansen M."/>
            <person name="Heiman D."/>
            <person name="Howarth C."/>
            <person name="Larimer J."/>
            <person name="Lui A."/>
            <person name="MacDonald P.J.P."/>
            <person name="McCowen C."/>
            <person name="Montmayeur A."/>
            <person name="Murphy C."/>
            <person name="Neiman D."/>
            <person name="Pearson M."/>
            <person name="Priest M."/>
            <person name="Roberts A."/>
            <person name="Saif S."/>
            <person name="Shea T."/>
            <person name="Sisk P."/>
            <person name="Stolte C."/>
            <person name="Sykes S."/>
            <person name="Wortman J."/>
            <person name="Nusbaum C."/>
            <person name="Birren B."/>
        </authorList>
    </citation>
    <scope>NUCLEOTIDE SEQUENCE [LARGE SCALE GENOMIC DNA]</scope>
    <source>
        <strain evidence="3">floridensis</strain>
    </source>
</reference>